<dbReference type="SUPFAM" id="SSF50814">
    <property type="entry name" value="Lipocalins"/>
    <property type="match status" value="1"/>
</dbReference>
<dbReference type="EMBL" id="JAWQEG010002606">
    <property type="protein sequence ID" value="KAK3870826.1"/>
    <property type="molecule type" value="Genomic_DNA"/>
</dbReference>
<evidence type="ECO:0000256" key="3">
    <source>
        <dbReference type="SAM" id="SignalP"/>
    </source>
</evidence>
<evidence type="ECO:0000256" key="1">
    <source>
        <dbReference type="RuleBase" id="RU003695"/>
    </source>
</evidence>
<dbReference type="InterPro" id="IPR022272">
    <property type="entry name" value="Lipocalin_CS"/>
</dbReference>
<evidence type="ECO:0000313" key="5">
    <source>
        <dbReference type="EMBL" id="KAK3870826.1"/>
    </source>
</evidence>
<dbReference type="PROSITE" id="PS00213">
    <property type="entry name" value="LIPOCALIN"/>
    <property type="match status" value="1"/>
</dbReference>
<dbReference type="Gene3D" id="2.40.128.20">
    <property type="match status" value="1"/>
</dbReference>
<feature type="signal peptide" evidence="3">
    <location>
        <begin position="1"/>
        <end position="32"/>
    </location>
</feature>
<dbReference type="PANTHER" id="PTHR10612">
    <property type="entry name" value="APOLIPOPROTEIN D"/>
    <property type="match status" value="1"/>
</dbReference>
<feature type="region of interest" description="Disordered" evidence="2">
    <location>
        <begin position="193"/>
        <end position="259"/>
    </location>
</feature>
<dbReference type="Pfam" id="PF00061">
    <property type="entry name" value="Lipocalin"/>
    <property type="match status" value="1"/>
</dbReference>
<gene>
    <name evidence="5" type="ORF">Pcinc_024014</name>
</gene>
<dbReference type="Proteomes" id="UP001286313">
    <property type="component" value="Unassembled WGS sequence"/>
</dbReference>
<dbReference type="InterPro" id="IPR012674">
    <property type="entry name" value="Calycin"/>
</dbReference>
<dbReference type="PRINTS" id="PR01254">
    <property type="entry name" value="PGNDSYNTHASE"/>
</dbReference>
<comment type="similarity">
    <text evidence="1">Belongs to the calycin superfamily. Lipocalin family.</text>
</comment>
<dbReference type="InterPro" id="IPR000566">
    <property type="entry name" value="Lipocln_cytosolic_FA-bd_dom"/>
</dbReference>
<feature type="chain" id="PRO_5041994794" description="Lipocalin/cytosolic fatty-acid binding domain-containing protein" evidence="3">
    <location>
        <begin position="33"/>
        <end position="259"/>
    </location>
</feature>
<feature type="compositionally biased region" description="Gly residues" evidence="2">
    <location>
        <begin position="225"/>
        <end position="242"/>
    </location>
</feature>
<dbReference type="GO" id="GO:0006629">
    <property type="term" value="P:lipid metabolic process"/>
    <property type="evidence" value="ECO:0007669"/>
    <property type="project" value="TreeGrafter"/>
</dbReference>
<accession>A0AAE1FBT3</accession>
<dbReference type="GO" id="GO:0005737">
    <property type="term" value="C:cytoplasm"/>
    <property type="evidence" value="ECO:0007669"/>
    <property type="project" value="TreeGrafter"/>
</dbReference>
<dbReference type="GO" id="GO:0000302">
    <property type="term" value="P:response to reactive oxygen species"/>
    <property type="evidence" value="ECO:0007669"/>
    <property type="project" value="TreeGrafter"/>
</dbReference>
<reference evidence="5" key="1">
    <citation type="submission" date="2023-10" db="EMBL/GenBank/DDBJ databases">
        <title>Genome assemblies of two species of porcelain crab, Petrolisthes cinctipes and Petrolisthes manimaculis (Anomura: Porcellanidae).</title>
        <authorList>
            <person name="Angst P."/>
        </authorList>
    </citation>
    <scope>NUCLEOTIDE SEQUENCE</scope>
    <source>
        <strain evidence="5">PB745_01</strain>
        <tissue evidence="5">Gill</tissue>
    </source>
</reference>
<evidence type="ECO:0000313" key="6">
    <source>
        <dbReference type="Proteomes" id="UP001286313"/>
    </source>
</evidence>
<keyword evidence="6" id="KW-1185">Reference proteome</keyword>
<name>A0AAE1FBT3_PETCI</name>
<sequence length="259" mass="27559">MHSAREVVTSGGRGMMVVMVLLSALTVLETSAHSIDMGRCRTDVQGVSDFQQEAFAGKWYVIELSSTSSKCFTMDFKSTSGGYSVVDSQLLRVGGIVDTDIMVETDHVYITTGNGQMTVRVEVMVSPFSDPSVFVLDTDYTSYAALHECGNMVFLRRVEGAILSRTPTLDPEIVSQLREQLSATGANVERMDSIDHSNCPEDPDLVVRPSDWFGADEGDAPTEGGAEGGEAGTAGGAEGGEAGTNNQGTDVNPAENELP</sequence>
<feature type="domain" description="Lipocalin/cytosolic fatty-acid binding" evidence="4">
    <location>
        <begin position="56"/>
        <end position="186"/>
    </location>
</feature>
<keyword evidence="3" id="KW-0732">Signal</keyword>
<proteinExistence type="inferred from homology"/>
<dbReference type="PANTHER" id="PTHR10612:SF49">
    <property type="entry name" value="APOLIPOPROTEIN D-LIKE PROTEIN"/>
    <property type="match status" value="1"/>
</dbReference>
<organism evidence="5 6">
    <name type="scientific">Petrolisthes cinctipes</name>
    <name type="common">Flat porcelain crab</name>
    <dbReference type="NCBI Taxonomy" id="88211"/>
    <lineage>
        <taxon>Eukaryota</taxon>
        <taxon>Metazoa</taxon>
        <taxon>Ecdysozoa</taxon>
        <taxon>Arthropoda</taxon>
        <taxon>Crustacea</taxon>
        <taxon>Multicrustacea</taxon>
        <taxon>Malacostraca</taxon>
        <taxon>Eumalacostraca</taxon>
        <taxon>Eucarida</taxon>
        <taxon>Decapoda</taxon>
        <taxon>Pleocyemata</taxon>
        <taxon>Anomura</taxon>
        <taxon>Galatheoidea</taxon>
        <taxon>Porcellanidae</taxon>
        <taxon>Petrolisthes</taxon>
    </lineage>
</organism>
<dbReference type="PRINTS" id="PR00179">
    <property type="entry name" value="LIPOCALIN"/>
</dbReference>
<comment type="caution">
    <text evidence="5">The sequence shown here is derived from an EMBL/GenBank/DDBJ whole genome shotgun (WGS) entry which is preliminary data.</text>
</comment>
<protein>
    <recommendedName>
        <fullName evidence="4">Lipocalin/cytosolic fatty-acid binding domain-containing protein</fullName>
    </recommendedName>
</protein>
<evidence type="ECO:0000259" key="4">
    <source>
        <dbReference type="Pfam" id="PF00061"/>
    </source>
</evidence>
<dbReference type="AlphaFoldDB" id="A0AAE1FBT3"/>
<evidence type="ECO:0000256" key="2">
    <source>
        <dbReference type="SAM" id="MobiDB-lite"/>
    </source>
</evidence>